<keyword evidence="4 5" id="KW-0560">Oxidoreductase</keyword>
<dbReference type="HAMAP" id="MF_01024">
    <property type="entry name" value="HisD"/>
    <property type="match status" value="1"/>
</dbReference>
<dbReference type="FunFam" id="3.40.50.1980:FF:000001">
    <property type="entry name" value="Histidinol dehydrogenase"/>
    <property type="match status" value="1"/>
</dbReference>
<feature type="active site" description="Proton acceptor" evidence="5 7">
    <location>
        <position position="322"/>
    </location>
</feature>
<evidence type="ECO:0000256" key="2">
    <source>
        <dbReference type="ARBA" id="ARBA00022723"/>
    </source>
</evidence>
<comment type="catalytic activity">
    <reaction evidence="5">
        <text>L-histidinol + 2 NAD(+) + H2O = L-histidine + 2 NADH + 3 H(+)</text>
        <dbReference type="Rhea" id="RHEA:20641"/>
        <dbReference type="ChEBI" id="CHEBI:15377"/>
        <dbReference type="ChEBI" id="CHEBI:15378"/>
        <dbReference type="ChEBI" id="CHEBI:57540"/>
        <dbReference type="ChEBI" id="CHEBI:57595"/>
        <dbReference type="ChEBI" id="CHEBI:57699"/>
        <dbReference type="ChEBI" id="CHEBI:57945"/>
        <dbReference type="EC" id="1.1.1.23"/>
    </reaction>
</comment>
<dbReference type="EMBL" id="OUUY01000085">
    <property type="protein sequence ID" value="SPQ00944.1"/>
    <property type="molecule type" value="Genomic_DNA"/>
</dbReference>
<evidence type="ECO:0000256" key="7">
    <source>
        <dbReference type="PIRSR" id="PIRSR000099-1"/>
    </source>
</evidence>
<dbReference type="UniPathway" id="UPA00031">
    <property type="reaction ID" value="UER00014"/>
</dbReference>
<dbReference type="PANTHER" id="PTHR21256">
    <property type="entry name" value="HISTIDINOL DEHYDROGENASE HDH"/>
    <property type="match status" value="1"/>
</dbReference>
<feature type="binding site" evidence="5 10">
    <location>
        <position position="415"/>
    </location>
    <ligand>
        <name>Zn(2+)</name>
        <dbReference type="ChEBI" id="CHEBI:29105"/>
    </ligand>
</feature>
<dbReference type="GO" id="GO:0004399">
    <property type="term" value="F:histidinol dehydrogenase activity"/>
    <property type="evidence" value="ECO:0007669"/>
    <property type="project" value="UniProtKB-UniRule"/>
</dbReference>
<feature type="binding site" evidence="5 8">
    <location>
        <position position="125"/>
    </location>
    <ligand>
        <name>NAD(+)</name>
        <dbReference type="ChEBI" id="CHEBI:57540"/>
    </ligand>
</feature>
<evidence type="ECO:0000256" key="6">
    <source>
        <dbReference type="PIRNR" id="PIRNR000099"/>
    </source>
</evidence>
<sequence length="436" mass="47327">MKVIKNEREFGAFLTALKRRGSSDNPAIARAVKTILEDVRKSGDEAVLKYTRRFDDPKAARLRLSPREIERHAGKADPEIVKALRISAQRIRKFHGMQTEKSWSFCEAGSVLGQSIRPLGRVGVYVPGGTAAYPSTVLMNVIPAQVAGVKEIVLCVPAVGGQLNPYVMSAIKMLGVSEVYRIGGAQAIGAMAYGTKGIKKVDKIVGPGNIYVATAKRMVFGLVDIDMIAGPSEILIIADDRADAPVIAADLLSQAEHDELASSVLITDSKRLALAVSDEVQRQLSILKRKKIAEASISRYGAIVLTKDLRDAVSFSNRIAPEHLEIMTEAPEELLPLVDNAGAVFLGHWTPEALGDYAAGPNHTLPTNGTSRFFSPLGVYDFYKRSSLVGFTKKGFQRLSKVVEALADSEGLDAHANTIRIRKEMLRQGTSYQGKD</sequence>
<dbReference type="OrthoDB" id="9805269at2"/>
<dbReference type="GO" id="GO:0005829">
    <property type="term" value="C:cytosol"/>
    <property type="evidence" value="ECO:0007669"/>
    <property type="project" value="TreeGrafter"/>
</dbReference>
<proteinExistence type="inferred from homology"/>
<feature type="binding site" evidence="5 9">
    <location>
        <position position="323"/>
    </location>
    <ligand>
        <name>substrate</name>
    </ligand>
</feature>
<evidence type="ECO:0000313" key="13">
    <source>
        <dbReference type="Proteomes" id="UP000245125"/>
    </source>
</evidence>
<keyword evidence="5 8" id="KW-0520">NAD</keyword>
<comment type="similarity">
    <text evidence="1 5 6 11">Belongs to the histidinol dehydrogenase family.</text>
</comment>
<dbReference type="Gene3D" id="1.20.5.1300">
    <property type="match status" value="1"/>
</dbReference>
<feature type="active site" description="Proton acceptor" evidence="5 7">
    <location>
        <position position="323"/>
    </location>
</feature>
<dbReference type="GO" id="GO:0051287">
    <property type="term" value="F:NAD binding"/>
    <property type="evidence" value="ECO:0007669"/>
    <property type="project" value="InterPro"/>
</dbReference>
<evidence type="ECO:0000313" key="12">
    <source>
        <dbReference type="EMBL" id="SPQ00944.1"/>
    </source>
</evidence>
<dbReference type="EC" id="1.1.1.23" evidence="5"/>
<gene>
    <name evidence="5 12" type="primary">hisD</name>
    <name evidence="12" type="ORF">NBG4_390008</name>
</gene>
<dbReference type="InterPro" id="IPR022695">
    <property type="entry name" value="Histidinol_DH_monofunct"/>
</dbReference>
<feature type="binding site" evidence="5 8">
    <location>
        <position position="209"/>
    </location>
    <ligand>
        <name>NAD(+)</name>
        <dbReference type="ChEBI" id="CHEBI:57540"/>
    </ligand>
</feature>
<evidence type="ECO:0000256" key="4">
    <source>
        <dbReference type="ARBA" id="ARBA00023002"/>
    </source>
</evidence>
<dbReference type="PANTHER" id="PTHR21256:SF2">
    <property type="entry name" value="HISTIDINE BIOSYNTHESIS TRIFUNCTIONAL PROTEIN"/>
    <property type="match status" value="1"/>
</dbReference>
<dbReference type="PIRSF" id="PIRSF000099">
    <property type="entry name" value="Histidinol_dh"/>
    <property type="match status" value="1"/>
</dbReference>
<dbReference type="InterPro" id="IPR012131">
    <property type="entry name" value="Hstdl_DH"/>
</dbReference>
<protein>
    <recommendedName>
        <fullName evidence="5">Histidinol dehydrogenase</fullName>
        <shortName evidence="5">HDH</shortName>
        <ecNumber evidence="5">1.1.1.23</ecNumber>
    </recommendedName>
</protein>
<dbReference type="InterPro" id="IPR001692">
    <property type="entry name" value="Histidinol_DH_CS"/>
</dbReference>
<keyword evidence="5" id="KW-0028">Amino-acid biosynthesis</keyword>
<evidence type="ECO:0000256" key="3">
    <source>
        <dbReference type="ARBA" id="ARBA00022833"/>
    </source>
</evidence>
<keyword evidence="2 5" id="KW-0479">Metal-binding</keyword>
<keyword evidence="3 5" id="KW-0862">Zinc</keyword>
<dbReference type="PRINTS" id="PR00083">
    <property type="entry name" value="HOLDHDRGNASE"/>
</dbReference>
<feature type="binding site" evidence="5 10">
    <location>
        <position position="356"/>
    </location>
    <ligand>
        <name>Zn(2+)</name>
        <dbReference type="ChEBI" id="CHEBI:29105"/>
    </ligand>
</feature>
<evidence type="ECO:0000256" key="9">
    <source>
        <dbReference type="PIRSR" id="PIRSR000099-3"/>
    </source>
</evidence>
<feature type="binding site" evidence="5 8">
    <location>
        <position position="186"/>
    </location>
    <ligand>
        <name>NAD(+)</name>
        <dbReference type="ChEBI" id="CHEBI:57540"/>
    </ligand>
</feature>
<feature type="binding site" evidence="5 9">
    <location>
        <position position="254"/>
    </location>
    <ligand>
        <name>substrate</name>
    </ligand>
</feature>
<evidence type="ECO:0000256" key="5">
    <source>
        <dbReference type="HAMAP-Rule" id="MF_01024"/>
    </source>
</evidence>
<feature type="binding site" evidence="5 9">
    <location>
        <position position="257"/>
    </location>
    <ligand>
        <name>substrate</name>
    </ligand>
</feature>
<comment type="function">
    <text evidence="5">Catalyzes the sequential NAD-dependent oxidations of L-histidinol to L-histidinaldehyde and then to L-histidine.</text>
</comment>
<dbReference type="Gene3D" id="3.40.50.1980">
    <property type="entry name" value="Nitrogenase molybdenum iron protein domain"/>
    <property type="match status" value="2"/>
</dbReference>
<evidence type="ECO:0000256" key="8">
    <source>
        <dbReference type="PIRSR" id="PIRSR000099-2"/>
    </source>
</evidence>
<feature type="binding site" evidence="5 9">
    <location>
        <position position="415"/>
    </location>
    <ligand>
        <name>substrate</name>
    </ligand>
</feature>
<dbReference type="FunFam" id="3.40.50.1980:FF:000026">
    <property type="entry name" value="Histidinol dehydrogenase"/>
    <property type="match status" value="1"/>
</dbReference>
<evidence type="ECO:0000256" key="1">
    <source>
        <dbReference type="ARBA" id="ARBA00010178"/>
    </source>
</evidence>
<dbReference type="CDD" id="cd06572">
    <property type="entry name" value="Histidinol_dh"/>
    <property type="match status" value="1"/>
</dbReference>
<comment type="cofactor">
    <cofactor evidence="5 10">
        <name>Zn(2+)</name>
        <dbReference type="ChEBI" id="CHEBI:29105"/>
    </cofactor>
    <text evidence="5 10">Binds 1 zinc ion per subunit.</text>
</comment>
<dbReference type="SUPFAM" id="SSF53720">
    <property type="entry name" value="ALDH-like"/>
    <property type="match status" value="1"/>
</dbReference>
<accession>A0A2U3QHQ3</accession>
<feature type="binding site" evidence="5 9">
    <location>
        <position position="232"/>
    </location>
    <ligand>
        <name>substrate</name>
    </ligand>
</feature>
<dbReference type="NCBIfam" id="TIGR00069">
    <property type="entry name" value="hisD"/>
    <property type="match status" value="1"/>
</dbReference>
<evidence type="ECO:0000256" key="11">
    <source>
        <dbReference type="RuleBase" id="RU004175"/>
    </source>
</evidence>
<keyword evidence="5" id="KW-0368">Histidine biosynthesis</keyword>
<dbReference type="GO" id="GO:0008270">
    <property type="term" value="F:zinc ion binding"/>
    <property type="evidence" value="ECO:0007669"/>
    <property type="project" value="UniProtKB-UniRule"/>
</dbReference>
<evidence type="ECO:0000256" key="10">
    <source>
        <dbReference type="PIRSR" id="PIRSR000099-4"/>
    </source>
</evidence>
<dbReference type="GO" id="GO:0000105">
    <property type="term" value="P:L-histidine biosynthetic process"/>
    <property type="evidence" value="ECO:0007669"/>
    <property type="project" value="UniProtKB-UniRule"/>
</dbReference>
<organism evidence="12 13">
    <name type="scientific">Candidatus Sulfobium mesophilum</name>
    <dbReference type="NCBI Taxonomy" id="2016548"/>
    <lineage>
        <taxon>Bacteria</taxon>
        <taxon>Pseudomonadati</taxon>
        <taxon>Nitrospirota</taxon>
        <taxon>Nitrospiria</taxon>
        <taxon>Nitrospirales</taxon>
        <taxon>Nitrospiraceae</taxon>
        <taxon>Candidatus Sulfobium</taxon>
    </lineage>
</organism>
<feature type="binding site" evidence="5 10">
    <location>
        <position position="257"/>
    </location>
    <ligand>
        <name>Zn(2+)</name>
        <dbReference type="ChEBI" id="CHEBI:29105"/>
    </ligand>
</feature>
<dbReference type="AlphaFoldDB" id="A0A2U3QHQ3"/>
<dbReference type="InterPro" id="IPR016161">
    <property type="entry name" value="Ald_DH/histidinol_DH"/>
</dbReference>
<keyword evidence="13" id="KW-1185">Reference proteome</keyword>
<feature type="binding site" evidence="5 10">
    <location>
        <position position="254"/>
    </location>
    <ligand>
        <name>Zn(2+)</name>
        <dbReference type="ChEBI" id="CHEBI:29105"/>
    </ligand>
</feature>
<reference evidence="13" key="1">
    <citation type="submission" date="2018-03" db="EMBL/GenBank/DDBJ databases">
        <authorList>
            <person name="Zecchin S."/>
        </authorList>
    </citation>
    <scope>NUCLEOTIDE SEQUENCE [LARGE SCALE GENOMIC DNA]</scope>
</reference>
<dbReference type="PROSITE" id="PS00611">
    <property type="entry name" value="HISOL_DEHYDROGENASE"/>
    <property type="match status" value="1"/>
</dbReference>
<name>A0A2U3QHQ3_9BACT</name>
<dbReference type="Proteomes" id="UP000245125">
    <property type="component" value="Unassembled WGS sequence"/>
</dbReference>
<comment type="pathway">
    <text evidence="5">Amino-acid biosynthesis; L-histidine biosynthesis; L-histidine from 5-phospho-alpha-D-ribose 1-diphosphate: step 9/9.</text>
</comment>
<feature type="binding site" evidence="5 9">
    <location>
        <position position="410"/>
    </location>
    <ligand>
        <name>substrate</name>
    </ligand>
</feature>
<dbReference type="Pfam" id="PF00815">
    <property type="entry name" value="Histidinol_dh"/>
    <property type="match status" value="1"/>
</dbReference>
<feature type="binding site" evidence="5 9">
    <location>
        <position position="356"/>
    </location>
    <ligand>
        <name>substrate</name>
    </ligand>
</feature>